<dbReference type="KEGG" id="laq:GLA29479_1885"/>
<dbReference type="RefSeq" id="WP_057918078.1">
    <property type="nucleotide sequence ID" value="NZ_CP011129.1"/>
</dbReference>
<reference evidence="1 2" key="1">
    <citation type="journal article" date="2015" name="BMC Genomics">
        <title>Comparative genomics and metabolic profiling of the genus Lysobacter.</title>
        <authorList>
            <person name="de Bruijn I."/>
            <person name="Cheng X."/>
            <person name="de Jager V."/>
            <person name="Exposito R.G."/>
            <person name="Watrous J."/>
            <person name="Patel N."/>
            <person name="Postma J."/>
            <person name="Dorrestein P.C."/>
            <person name="Kobayashi D."/>
            <person name="Raaijmakers J.M."/>
        </authorList>
    </citation>
    <scope>NUCLEOTIDE SEQUENCE [LARGE SCALE GENOMIC DNA]</scope>
    <source>
        <strain evidence="1 2">76</strain>
    </source>
</reference>
<dbReference type="STRING" id="84531.LA76x_2746"/>
<sequence>MTVYANRSHETDISTIDSSTTEAADSALPLAVLDLDSELAYWRNHYRGLVDRPGLRYSDYEPAVKLGLDAYMRSRGRTLEEMQDGIGVCYRRTRGASRLDWDEARTVVEAAWGRLEQRSSRP</sequence>
<evidence type="ECO:0000313" key="1">
    <source>
        <dbReference type="EMBL" id="ALN80876.1"/>
    </source>
</evidence>
<dbReference type="AlphaFoldDB" id="A0A0S2DWB0"/>
<dbReference type="PATRIC" id="fig|84531.7.peg.1853"/>
<organism evidence="1 2">
    <name type="scientific">Lysobacter antibioticus</name>
    <dbReference type="NCBI Taxonomy" id="84531"/>
    <lineage>
        <taxon>Bacteria</taxon>
        <taxon>Pseudomonadati</taxon>
        <taxon>Pseudomonadota</taxon>
        <taxon>Gammaproteobacteria</taxon>
        <taxon>Lysobacterales</taxon>
        <taxon>Lysobacteraceae</taxon>
        <taxon>Lysobacter</taxon>
    </lineage>
</organism>
<dbReference type="EMBL" id="CP011129">
    <property type="protein sequence ID" value="ALN80876.1"/>
    <property type="molecule type" value="Genomic_DNA"/>
</dbReference>
<proteinExistence type="predicted"/>
<dbReference type="KEGG" id="lab:LA76x_2746"/>
<gene>
    <name evidence="1" type="ORF">LA76x_2746</name>
</gene>
<evidence type="ECO:0000313" key="2">
    <source>
        <dbReference type="Proteomes" id="UP000060787"/>
    </source>
</evidence>
<name>A0A0S2DWB0_LYSAN</name>
<keyword evidence="2" id="KW-1185">Reference proteome</keyword>
<dbReference type="eggNOG" id="ENOG5031J99">
    <property type="taxonomic scope" value="Bacteria"/>
</dbReference>
<dbReference type="Proteomes" id="UP000060787">
    <property type="component" value="Chromosome"/>
</dbReference>
<dbReference type="OrthoDB" id="5985503at2"/>
<protein>
    <submittedName>
        <fullName evidence="1">Uncharacterized protein</fullName>
    </submittedName>
</protein>
<accession>A0A0S2DWB0</accession>